<dbReference type="Gramene" id="OE9A109034T1">
    <property type="protein sequence ID" value="OE9A109034C1"/>
    <property type="gene ID" value="OE9A109034"/>
</dbReference>
<dbReference type="GO" id="GO:0008380">
    <property type="term" value="P:RNA splicing"/>
    <property type="evidence" value="ECO:0007669"/>
    <property type="project" value="UniProtKB-KW"/>
</dbReference>
<reference evidence="7 8" key="1">
    <citation type="submission" date="2019-12" db="EMBL/GenBank/DDBJ databases">
        <authorList>
            <person name="Alioto T."/>
            <person name="Alioto T."/>
            <person name="Gomez Garrido J."/>
        </authorList>
    </citation>
    <scope>NUCLEOTIDE SEQUENCE [LARGE SCALE GENOMIC DNA]</scope>
</reference>
<feature type="compositionally biased region" description="Basic and acidic residues" evidence="5">
    <location>
        <begin position="988"/>
        <end position="1007"/>
    </location>
</feature>
<dbReference type="InterPro" id="IPR012677">
    <property type="entry name" value="Nucleotide-bd_a/b_plait_sf"/>
</dbReference>
<feature type="compositionally biased region" description="Polar residues" evidence="5">
    <location>
        <begin position="1018"/>
        <end position="1034"/>
    </location>
</feature>
<accession>A0A8S0PV33</accession>
<protein>
    <submittedName>
        <fullName evidence="7">Splicing factor u2af large subunit b</fullName>
    </submittedName>
</protein>
<feature type="compositionally biased region" description="Basic and acidic residues" evidence="5">
    <location>
        <begin position="658"/>
        <end position="678"/>
    </location>
</feature>
<dbReference type="PANTHER" id="PTHR23139">
    <property type="entry name" value="RNA-BINDING PROTEIN"/>
    <property type="match status" value="1"/>
</dbReference>
<organism evidence="7 8">
    <name type="scientific">Olea europaea subsp. europaea</name>
    <dbReference type="NCBI Taxonomy" id="158383"/>
    <lineage>
        <taxon>Eukaryota</taxon>
        <taxon>Viridiplantae</taxon>
        <taxon>Streptophyta</taxon>
        <taxon>Embryophyta</taxon>
        <taxon>Tracheophyta</taxon>
        <taxon>Spermatophyta</taxon>
        <taxon>Magnoliopsida</taxon>
        <taxon>eudicotyledons</taxon>
        <taxon>Gunneridae</taxon>
        <taxon>Pentapetalae</taxon>
        <taxon>asterids</taxon>
        <taxon>lamiids</taxon>
        <taxon>Lamiales</taxon>
        <taxon>Oleaceae</taxon>
        <taxon>Oleeae</taxon>
        <taxon>Olea</taxon>
    </lineage>
</organism>
<dbReference type="SUPFAM" id="SSF54928">
    <property type="entry name" value="RNA-binding domain, RBD"/>
    <property type="match status" value="3"/>
</dbReference>
<keyword evidence="8" id="KW-1185">Reference proteome</keyword>
<evidence type="ECO:0000256" key="1">
    <source>
        <dbReference type="ARBA" id="ARBA00022664"/>
    </source>
</evidence>
<feature type="domain" description="RRM" evidence="6">
    <location>
        <begin position="1138"/>
        <end position="1221"/>
    </location>
</feature>
<feature type="compositionally biased region" description="Basic and acidic residues" evidence="5">
    <location>
        <begin position="865"/>
        <end position="882"/>
    </location>
</feature>
<feature type="compositionally biased region" description="Polar residues" evidence="5">
    <location>
        <begin position="1522"/>
        <end position="1540"/>
    </location>
</feature>
<evidence type="ECO:0000256" key="4">
    <source>
        <dbReference type="PROSITE-ProRule" id="PRU00176"/>
    </source>
</evidence>
<dbReference type="Proteomes" id="UP000594638">
    <property type="component" value="Unassembled WGS sequence"/>
</dbReference>
<feature type="compositionally biased region" description="Basic and acidic residues" evidence="5">
    <location>
        <begin position="956"/>
        <end position="975"/>
    </location>
</feature>
<evidence type="ECO:0000313" key="8">
    <source>
        <dbReference type="Proteomes" id="UP000594638"/>
    </source>
</evidence>
<evidence type="ECO:0000256" key="3">
    <source>
        <dbReference type="ARBA" id="ARBA00023187"/>
    </source>
</evidence>
<dbReference type="InterPro" id="IPR035979">
    <property type="entry name" value="RBD_domain_sf"/>
</dbReference>
<dbReference type="Pfam" id="PF00076">
    <property type="entry name" value="RRM_1"/>
    <property type="match status" value="1"/>
</dbReference>
<feature type="region of interest" description="Disordered" evidence="5">
    <location>
        <begin position="644"/>
        <end position="1082"/>
    </location>
</feature>
<dbReference type="Pfam" id="PF12043">
    <property type="entry name" value="DUF3527"/>
    <property type="match status" value="1"/>
</dbReference>
<dbReference type="InterPro" id="IPR000504">
    <property type="entry name" value="RRM_dom"/>
</dbReference>
<keyword evidence="2 4" id="KW-0694">RNA-binding</keyword>
<dbReference type="OrthoDB" id="10266058at2759"/>
<feature type="compositionally biased region" description="Basic residues" evidence="5">
    <location>
        <begin position="849"/>
        <end position="864"/>
    </location>
</feature>
<feature type="compositionally biased region" description="Basic and acidic residues" evidence="5">
    <location>
        <begin position="712"/>
        <end position="835"/>
    </location>
</feature>
<dbReference type="GO" id="GO:0003723">
    <property type="term" value="F:RNA binding"/>
    <property type="evidence" value="ECO:0007669"/>
    <property type="project" value="UniProtKB-UniRule"/>
</dbReference>
<sequence length="1659" mass="185152">MENTNTHLGKDDQNDEVPVECAGENRESANENLLSKTCIRKIEPGHTLLLNVRRSPTSENCSEKLFLQNVNGIHSKIPMHIVSFDEKYVLRCLEIIRTYALRAAAQSFASKMEILSDANGSSYKIARLGNQFPLVAETESIVVSPASDWIMSRVTGSKSVMNILKSPLLHQFGTFDSDVSFGRRIPDVSREVCSYSVNSSCSEHKVRKEVTVLDHGYGSVRAHKRHISVSSTNSTCSEQTSSSVSSGMYQGMLQIIWKDGLPHHVFSIDEKEVYIANLSKAESPEDRVLDYVYTFHSSKNGHKERDICKHELEFVGKMRVSTSITLCSNNSKIRETHFVLSGFNGNPIGEMQASTSALRKNKRLTRKLVNAFRSKQRSSSKFGGTSAIFEETSWDPPRDMKNSLDPDDGSAENQYVANLELAAIVVKDHVCNNRKEAGVGGWGLKFLKKTRNNPLLETSIPSEFCPRNSGECSTSTNILVPAGFHGGPRTRIGGPSTLIDRWISGGHCDCGGWDTGCPLTVLNARSSSGDASSQADNSEECKSTGTLDLKKIKLSAMGRSNQHKEGYGNIVELSQDNCLEGTSARTRPFCFDEILLRRKNKEEIAEKVKDDPGGMDSALAKKNIEKASENSELCRHRHEDALSSGLKNALNDPQNISSREREIKEENLFMDKDKENPKSKSKVVKNISRNTERHSHGKGKKDGWSIGDNENESDKMRSRNSVRKDRLAERIEGKSEKDRERERQVNIEDRQVQFNRKHDYRMSNDSENEPVKRHGRDMMGPDIYADRSRGKFENENKSKRKHRNEDEDKLRDTGREHHLERKYKDATRIHHEESRPKRRRSRSVERGIGRGRRSPSHSPKTHKLTSKDTREKGELSLHSSRDRSRRSRSRDRDRDRGKRSSSCSPKTRKRASDRSGRSRSRDRDRDRGKRSSSRSPKTHKHASIDTLDQGELSLHLSRDRSGRSRSRDRDKDRGKRSPSHSPNTHKHTPIDIREQEASLHSSRDRSGRSQSDVDWNRMLSNGSSSHYGQNAGSSSGLGGYSPRKRKTDTAAKTPSPTRRSPERRTAGWDLPPVGKESNNYLFPNSLSSGQMVSSNKTELPSVTPVAPKVVKPDSVSFHASQIHVVESIQLTQATRPMRRLYVENLSASASEKALMECVNNFLLSSGVYHIQGTHPCISCIIHKEKGQALLEFLTPQDASAALSFDGKSFDGSVLKLRRPKDYSEVTTHDSDKSVGAVDSISGTVEDSPHKIFIGGISKLISSEMLLEIAGVFGPVKAYHFEFIVDVDEQCAFIEYVDHSVTPKACAGLNGMSLGGKILTAVQATPDPLIFETVGKPPFYGIPEHAKPLLEKPTKVLKLKNVLDSEGLLSLSESEQEEILEDIRLECARFGTVKSVNIVKPTKSLTFTTTEASEVMNTKPTIDDHMEFDTKINSREILGESISDELSELNRSEPTSVPQDSEDTVQAAVEGNKEDEDNPSNNSGEPEDKNESVMVDNNHSDDKFAGNSPTNDRDMAVQDPTCEKNSSGFTGEFTDQQNNSTEKSKSSDNIAYFLPAGVLETENKPFITEELKLQEDSAEMGSAFKLDCDEGKELDASERGDKETIIDLDGIFEPGSVFVEYKRAEASCMAAHCLHGRQFDGRAVTVGYVAHDLYQIRFCR</sequence>
<dbReference type="InterPro" id="IPR021916">
    <property type="entry name" value="DUF3527"/>
</dbReference>
<comment type="caution">
    <text evidence="7">The sequence shown here is derived from an EMBL/GenBank/DDBJ whole genome shotgun (WGS) entry which is preliminary data.</text>
</comment>
<proteinExistence type="predicted"/>
<dbReference type="GO" id="GO:0006397">
    <property type="term" value="P:mRNA processing"/>
    <property type="evidence" value="ECO:0007669"/>
    <property type="project" value="UniProtKB-KW"/>
</dbReference>
<gene>
    <name evidence="7" type="ORF">OLEA9_A109034</name>
</gene>
<keyword evidence="1" id="KW-0507">mRNA processing</keyword>
<evidence type="ECO:0000256" key="2">
    <source>
        <dbReference type="ARBA" id="ARBA00022884"/>
    </source>
</evidence>
<feature type="compositionally biased region" description="Basic residues" evidence="5">
    <location>
        <begin position="976"/>
        <end position="987"/>
    </location>
</feature>
<evidence type="ECO:0000313" key="7">
    <source>
        <dbReference type="EMBL" id="CAA2958077.1"/>
    </source>
</evidence>
<feature type="domain" description="RRM" evidence="6">
    <location>
        <begin position="1249"/>
        <end position="1325"/>
    </location>
</feature>
<dbReference type="Gene3D" id="3.30.70.330">
    <property type="match status" value="4"/>
</dbReference>
<keyword evidence="3" id="KW-0508">mRNA splicing</keyword>
<evidence type="ECO:0000256" key="5">
    <source>
        <dbReference type="SAM" id="MobiDB-lite"/>
    </source>
</evidence>
<name>A0A8S0PV33_OLEEU</name>
<dbReference type="PROSITE" id="PS50102">
    <property type="entry name" value="RRM"/>
    <property type="match status" value="2"/>
</dbReference>
<dbReference type="FunFam" id="3.30.70.330:FF:000879">
    <property type="entry name" value="Splicing factor U2af large subunit A"/>
    <property type="match status" value="1"/>
</dbReference>
<dbReference type="SMART" id="SM00360">
    <property type="entry name" value="RRM"/>
    <property type="match status" value="2"/>
</dbReference>
<dbReference type="EMBL" id="CACTIH010000252">
    <property type="protein sequence ID" value="CAA2958077.1"/>
    <property type="molecule type" value="Genomic_DNA"/>
</dbReference>
<evidence type="ECO:0000259" key="6">
    <source>
        <dbReference type="PROSITE" id="PS50102"/>
    </source>
</evidence>
<feature type="region of interest" description="Disordered" evidence="5">
    <location>
        <begin position="1447"/>
        <end position="1545"/>
    </location>
</feature>
<feature type="compositionally biased region" description="Basic residues" evidence="5">
    <location>
        <begin position="930"/>
        <end position="941"/>
    </location>
</feature>
<feature type="compositionally biased region" description="Basic and acidic residues" evidence="5">
    <location>
        <begin position="910"/>
        <end position="929"/>
    </location>
</feature>